<dbReference type="GO" id="GO:0016052">
    <property type="term" value="P:carbohydrate catabolic process"/>
    <property type="evidence" value="ECO:0007669"/>
    <property type="project" value="InterPro"/>
</dbReference>
<dbReference type="InterPro" id="IPR010502">
    <property type="entry name" value="Carb-bd_dom_fam9"/>
</dbReference>
<reference evidence="3" key="2">
    <citation type="submission" date="2021-04" db="EMBL/GenBank/DDBJ databases">
        <authorList>
            <person name="Gilroy R."/>
        </authorList>
    </citation>
    <scope>NUCLEOTIDE SEQUENCE</scope>
    <source>
        <strain evidence="3">ChiGjej6B6-14162</strain>
    </source>
</reference>
<dbReference type="Pfam" id="PF02638">
    <property type="entry name" value="GHL10"/>
    <property type="match status" value="1"/>
</dbReference>
<evidence type="ECO:0000259" key="1">
    <source>
        <dbReference type="Pfam" id="PF02638"/>
    </source>
</evidence>
<dbReference type="PANTHER" id="PTHR35532">
    <property type="entry name" value="SIMILAR TO POLYHYDROXYALKANOATE DEPOLYMERASE"/>
    <property type="match status" value="1"/>
</dbReference>
<feature type="domain" description="Glycosyl hydrolase-like 10" evidence="1">
    <location>
        <begin position="397"/>
        <end position="637"/>
    </location>
</feature>
<dbReference type="Gene3D" id="2.60.40.1190">
    <property type="match status" value="1"/>
</dbReference>
<reference evidence="3" key="1">
    <citation type="journal article" date="2021" name="PeerJ">
        <title>Extensive microbial diversity within the chicken gut microbiome revealed by metagenomics and culture.</title>
        <authorList>
            <person name="Gilroy R."/>
            <person name="Ravi A."/>
            <person name="Getino M."/>
            <person name="Pursley I."/>
            <person name="Horton D.L."/>
            <person name="Alikhan N.F."/>
            <person name="Baker D."/>
            <person name="Gharbi K."/>
            <person name="Hall N."/>
            <person name="Watson M."/>
            <person name="Adriaenssens E.M."/>
            <person name="Foster-Nyarko E."/>
            <person name="Jarju S."/>
            <person name="Secka A."/>
            <person name="Antonio M."/>
            <person name="Oren A."/>
            <person name="Chaudhuri R.R."/>
            <person name="La Ragione R."/>
            <person name="Hildebrand F."/>
            <person name="Pallen M.J."/>
        </authorList>
    </citation>
    <scope>NUCLEOTIDE SEQUENCE</scope>
    <source>
        <strain evidence="3">ChiGjej6B6-14162</strain>
    </source>
</reference>
<dbReference type="Gene3D" id="3.20.20.80">
    <property type="entry name" value="Glycosidases"/>
    <property type="match status" value="1"/>
</dbReference>
<evidence type="ECO:0000259" key="2">
    <source>
        <dbReference type="Pfam" id="PF06452"/>
    </source>
</evidence>
<dbReference type="PANTHER" id="PTHR35532:SF5">
    <property type="entry name" value="CARBOHYDRATE-BINDING DOMAIN-CONTAINING PROTEIN"/>
    <property type="match status" value="1"/>
</dbReference>
<dbReference type="SUPFAM" id="SSF49344">
    <property type="entry name" value="CBD9-like"/>
    <property type="match status" value="1"/>
</dbReference>
<dbReference type="GO" id="GO:0004553">
    <property type="term" value="F:hydrolase activity, hydrolyzing O-glycosyl compounds"/>
    <property type="evidence" value="ECO:0007669"/>
    <property type="project" value="InterPro"/>
</dbReference>
<dbReference type="Pfam" id="PF06452">
    <property type="entry name" value="CBM9_1"/>
    <property type="match status" value="1"/>
</dbReference>
<sequence length="682" mass="78963">MKRILLSILLMAFCVVLAKGQSLFSKYSSMLTTPAGYVCYRTADAITVDGRLDEASWQKAMPTASFADIRGEGFAKPIYDTRARMLWDDDFLYIGAILEEKDIVARLTQRDTIIYYDNDFEVFIDPDGDGHHYFEIENNARGVIFDLMLDRPYRSGGNFFLQWDCPGLRLAVHTDGTLNRSDDTDRQWSVEMAIPRQALTRNFENPLKAGNYWRINFSRVQWLKAGGPEENWVWQPTGKVDMHMPERWGFLYFSGRTVGEGEESFVYPYNMDVYKLLWAMFYEQQTRYGAEKNYIRTKEDFFLEDEELAALPADARVEIEATASTFRMGIVLPNEGVCYVVNNEGRFSVEKLESRQVKNWVWMGIDKTKIGEPYRKLFELMKRCGISGVLFEGYDEEIYKQCHEAGLEAHYWKWTMNRAELLESHPDWFAVNRKGESSFDKPAYVDYYRFLCPNHEGVADYLAADYVRIAHLPYVDGVHLDYVRFPDVVLPVSLWKNYGIEQTSELPEYDYCYCDVCREKFKALTGKDPLTLPYPMQSQSWVNFRLDAITRVVDRITKAVKADGKRISAAVFPGPSMAKSMVRQDWGNWHLDAYYPMIYNGFYYEGPEWIGRSVKESVRTVNGRAKIYAGLMFPDIKADFEKALDEAFDNGASGVSFFAGPDEEYLLRFKAYLDKRGFVVAE</sequence>
<feature type="domain" description="Carbohydrate-binding" evidence="2">
    <location>
        <begin position="48"/>
        <end position="141"/>
    </location>
</feature>
<dbReference type="EMBL" id="DXEL01000079">
    <property type="protein sequence ID" value="HIX75651.1"/>
    <property type="molecule type" value="Genomic_DNA"/>
</dbReference>
<dbReference type="CDD" id="cd09620">
    <property type="entry name" value="CBM9_like_3"/>
    <property type="match status" value="1"/>
</dbReference>
<dbReference type="AlphaFoldDB" id="A0A9D1XAN9"/>
<dbReference type="GO" id="GO:0030246">
    <property type="term" value="F:carbohydrate binding"/>
    <property type="evidence" value="ECO:0007669"/>
    <property type="project" value="InterPro"/>
</dbReference>
<accession>A0A9D1XAN9</accession>
<evidence type="ECO:0000313" key="4">
    <source>
        <dbReference type="Proteomes" id="UP000886740"/>
    </source>
</evidence>
<organism evidence="3 4">
    <name type="scientific">Candidatus Parabacteroides intestinipullorum</name>
    <dbReference type="NCBI Taxonomy" id="2838723"/>
    <lineage>
        <taxon>Bacteria</taxon>
        <taxon>Pseudomonadati</taxon>
        <taxon>Bacteroidota</taxon>
        <taxon>Bacteroidia</taxon>
        <taxon>Bacteroidales</taxon>
        <taxon>Tannerellaceae</taxon>
        <taxon>Parabacteroides</taxon>
    </lineage>
</organism>
<gene>
    <name evidence="3" type="ORF">H9977_11565</name>
</gene>
<protein>
    <submittedName>
        <fullName evidence="3">Family 10 glycosylhydrolase</fullName>
    </submittedName>
</protein>
<evidence type="ECO:0000313" key="3">
    <source>
        <dbReference type="EMBL" id="HIX75651.1"/>
    </source>
</evidence>
<dbReference type="Proteomes" id="UP000886740">
    <property type="component" value="Unassembled WGS sequence"/>
</dbReference>
<name>A0A9D1XAN9_9BACT</name>
<dbReference type="InterPro" id="IPR003790">
    <property type="entry name" value="GHL10"/>
</dbReference>
<comment type="caution">
    <text evidence="3">The sequence shown here is derived from an EMBL/GenBank/DDBJ whole genome shotgun (WGS) entry which is preliminary data.</text>
</comment>
<proteinExistence type="predicted"/>